<dbReference type="EMBL" id="MPDM01000004">
    <property type="protein sequence ID" value="OKL49217.1"/>
    <property type="molecule type" value="Genomic_DNA"/>
</dbReference>
<protein>
    <submittedName>
        <fullName evidence="1">Cell division protein DivIVA</fullName>
    </submittedName>
</protein>
<name>A0A1Q5PNX1_9ACTO</name>
<proteinExistence type="predicted"/>
<dbReference type="STRING" id="156892.BM477_04290"/>
<keyword evidence="2" id="KW-1185">Reference proteome</keyword>
<evidence type="ECO:0000313" key="1">
    <source>
        <dbReference type="EMBL" id="OKL49217.1"/>
    </source>
</evidence>
<dbReference type="GO" id="GO:0051301">
    <property type="term" value="P:cell division"/>
    <property type="evidence" value="ECO:0007669"/>
    <property type="project" value="UniProtKB-KW"/>
</dbReference>
<sequence>MSEMFNKVGGLRAGYAIDEVDDFMARARASYEGSSSEINARSVLAAAFSTQKGGYKRVSVDATLDRLAAAFVKRDRADYVARHGQQAWLDHVADRATVLYPRLSRPEGERFTHPEKGESGYSVAEVDAFLTRVVAFFNEGQPLSARDVRNIVFKAKRGDKAYSEVSVDAYLNALLEVMLAVE</sequence>
<reference evidence="2" key="1">
    <citation type="submission" date="2016-11" db="EMBL/GenBank/DDBJ databases">
        <title>Actinomyces gypaetusis sp. nov. isolated from Gypaetus barbatus in Qinghai Tibet Plateau China.</title>
        <authorList>
            <person name="Meng X."/>
        </authorList>
    </citation>
    <scope>NUCLEOTIDE SEQUENCE [LARGE SCALE GENOMIC DNA]</scope>
    <source>
        <strain evidence="2">DSM 15383</strain>
    </source>
</reference>
<dbReference type="InterPro" id="IPR019932">
    <property type="entry name" value="CHP03543"/>
</dbReference>
<dbReference type="AlphaFoldDB" id="A0A1Q5PNX1"/>
<dbReference type="OrthoDB" id="3480096at2"/>
<evidence type="ECO:0000313" key="2">
    <source>
        <dbReference type="Proteomes" id="UP000186465"/>
    </source>
</evidence>
<keyword evidence="1" id="KW-0132">Cell division</keyword>
<keyword evidence="1" id="KW-0131">Cell cycle</keyword>
<comment type="caution">
    <text evidence="1">The sequence shown here is derived from an EMBL/GenBank/DDBJ whole genome shotgun (WGS) entry which is preliminary data.</text>
</comment>
<accession>A0A1Q5PNX1</accession>
<dbReference type="RefSeq" id="WP_075361456.1">
    <property type="nucleotide sequence ID" value="NZ_MPDM01000004.1"/>
</dbReference>
<dbReference type="NCBIfam" id="TIGR03543">
    <property type="entry name" value="divI1A_rptt_fam"/>
    <property type="match status" value="1"/>
</dbReference>
<dbReference type="Proteomes" id="UP000186465">
    <property type="component" value="Unassembled WGS sequence"/>
</dbReference>
<gene>
    <name evidence="1" type="ORF">BM477_04290</name>
</gene>
<organism evidence="1 2">
    <name type="scientific">Boudabousia marimammalium</name>
    <dbReference type="NCBI Taxonomy" id="156892"/>
    <lineage>
        <taxon>Bacteria</taxon>
        <taxon>Bacillati</taxon>
        <taxon>Actinomycetota</taxon>
        <taxon>Actinomycetes</taxon>
        <taxon>Actinomycetales</taxon>
        <taxon>Actinomycetaceae</taxon>
        <taxon>Boudabousia</taxon>
    </lineage>
</organism>